<comment type="caution">
    <text evidence="3">The sequence shown here is derived from an EMBL/GenBank/DDBJ whole genome shotgun (WGS) entry which is preliminary data.</text>
</comment>
<evidence type="ECO:0000256" key="1">
    <source>
        <dbReference type="SAM" id="Coils"/>
    </source>
</evidence>
<feature type="region of interest" description="Disordered" evidence="2">
    <location>
        <begin position="208"/>
        <end position="241"/>
    </location>
</feature>
<gene>
    <name evidence="3" type="ORF">TcWFU_002018</name>
</gene>
<reference evidence="3 4" key="1">
    <citation type="journal article" date="2022" name="Front. Cell. Infect. Microbiol.">
        <title>The Genomes of Two Strains of Taenia crassiceps the Animal Model for the Study of Human Cysticercosis.</title>
        <authorList>
            <person name="Bobes R.J."/>
            <person name="Estrada K."/>
            <person name="Rios-Valencia D.G."/>
            <person name="Calderon-Gallegos A."/>
            <person name="de la Torre P."/>
            <person name="Carrero J.C."/>
            <person name="Sanchez-Flores A."/>
            <person name="Laclette J.P."/>
        </authorList>
    </citation>
    <scope>NUCLEOTIDE SEQUENCE [LARGE SCALE GENOMIC DNA]</scope>
    <source>
        <strain evidence="3">WFUcys</strain>
    </source>
</reference>
<accession>A0ABR4QNW5</accession>
<organism evidence="3 4">
    <name type="scientific">Taenia crassiceps</name>
    <dbReference type="NCBI Taxonomy" id="6207"/>
    <lineage>
        <taxon>Eukaryota</taxon>
        <taxon>Metazoa</taxon>
        <taxon>Spiralia</taxon>
        <taxon>Lophotrochozoa</taxon>
        <taxon>Platyhelminthes</taxon>
        <taxon>Cestoda</taxon>
        <taxon>Eucestoda</taxon>
        <taxon>Cyclophyllidea</taxon>
        <taxon>Taeniidae</taxon>
        <taxon>Taenia</taxon>
    </lineage>
</organism>
<proteinExistence type="predicted"/>
<evidence type="ECO:0000313" key="4">
    <source>
        <dbReference type="Proteomes" id="UP001651158"/>
    </source>
</evidence>
<protein>
    <recommendedName>
        <fullName evidence="5">ALMS motif domain-containing protein</fullName>
    </recommendedName>
</protein>
<feature type="coiled-coil region" evidence="1">
    <location>
        <begin position="179"/>
        <end position="206"/>
    </location>
</feature>
<evidence type="ECO:0000313" key="3">
    <source>
        <dbReference type="EMBL" id="KAL5111498.1"/>
    </source>
</evidence>
<dbReference type="Proteomes" id="UP001651158">
    <property type="component" value="Unassembled WGS sequence"/>
</dbReference>
<evidence type="ECO:0000256" key="2">
    <source>
        <dbReference type="SAM" id="MobiDB-lite"/>
    </source>
</evidence>
<dbReference type="EMBL" id="JAKROA010000001">
    <property type="protein sequence ID" value="KAL5111498.1"/>
    <property type="molecule type" value="Genomic_DNA"/>
</dbReference>
<keyword evidence="4" id="KW-1185">Reference proteome</keyword>
<evidence type="ECO:0008006" key="5">
    <source>
        <dbReference type="Google" id="ProtNLM"/>
    </source>
</evidence>
<name>A0ABR4QNW5_9CEST</name>
<sequence length="1054" mass="118922">MSLFSSKRLRFNPLLEFHGSVSADNLEAASSSSNEVAPHKASHCSSRLLEWDNGWDIGDEANEEIIHPQYKDPSAQFETSLDSIWTWPTCHRDCVPVIIDRPTRERQPTPPPVHSYRRKTPSPQFLHPAELAHNHGKLEIVQCNNHSLSSSRVDLSTWELCEAVTRAEMWTQRSMKGLREHAQSLLAATEAEERRLRERLASLQSQMMISVETERSEEPSESTTIGENPAAERRKGDPRPQEQIDEVTANVNSNTSAVAPQFDRHRHESVYAKNENFLSKGDLKLTSHVSSNLENADDIILKEQKQEERQSQWDDVNLIAEETGDHREHGGSASVESQVQNSILNNQSKVCEATYHLEGAREQSTTSDVDNFCQDESKWDAFRLFTRSEEADCRNRLPPEEVNEQGIRPGDAFSQVIKGQDLSLELIPTVDEVSLNIQNCPSSNGPVIGNSLTEVSSCVEAIVNESGRFPVEISGAMQQRFIELFKEELKKLKVAKAAYLSKRQTIRELKMFLDRGLGLSESQTLLSAEENSSLANSYTNVTPPKPETIADAPCRSTVNSPLPSSISSLHPRIASRSRISPCCKIVSAARKPNTDVLQMKPAKSTQNSKALDVDKMYIEFVRTFEQAQPRHKAFSAYQCSSPCGTPSPPTPTDFEGHSCPLARIRGSAPLCSCHAFHLSCACSYNTDDTHNINKKHPFSPYDCYHYNYHHHRGQCHGPSRPSCPPHTAPCQESINPHYNNSYFNGLSAATNQTDFRQPYNTKEPPPALPHAKAMHSAREYAKGRQQFTPSHCARADVGEAIPSSTSKKLFDHTHSFNNGFIKVNGGGCSWFQFSPQRRLKSASATKSTKPQLLEQREVSKSTHWRPAFRDYSHDTMVRFNVSCTNPPYACDREEDFNQHNGSTRNPQSLQEAFQLRMKAFMARSEARQRFIRLNALERRLQAEYSVLRSLNNSNTVYPDTEMALRARTPRLSLPDCLHCPQFSSTIGRTAYGGAGMKKLEKSKRKLMTPYEAHQLAQVRKKISLFINRARMKQYSEAIRRRLLKRCTLTITEVW</sequence>
<feature type="compositionally biased region" description="Basic and acidic residues" evidence="2">
    <location>
        <begin position="230"/>
        <end position="241"/>
    </location>
</feature>
<keyword evidence="1" id="KW-0175">Coiled coil</keyword>